<protein>
    <recommendedName>
        <fullName evidence="3">Cell division protein FtsK</fullName>
    </recommendedName>
</protein>
<evidence type="ECO:0000313" key="2">
    <source>
        <dbReference type="Proteomes" id="UP001602119"/>
    </source>
</evidence>
<evidence type="ECO:0000313" key="1">
    <source>
        <dbReference type="EMBL" id="MFF4777498.1"/>
    </source>
</evidence>
<keyword evidence="2" id="KW-1185">Reference proteome</keyword>
<accession>A0ABW6VDR6</accession>
<dbReference type="RefSeq" id="WP_387345941.1">
    <property type="nucleotide sequence ID" value="NZ_JBIAXI010000024.1"/>
</dbReference>
<proteinExistence type="predicted"/>
<reference evidence="1 2" key="1">
    <citation type="submission" date="2024-10" db="EMBL/GenBank/DDBJ databases">
        <title>The Natural Products Discovery Center: Release of the First 8490 Sequenced Strains for Exploring Actinobacteria Biosynthetic Diversity.</title>
        <authorList>
            <person name="Kalkreuter E."/>
            <person name="Kautsar S.A."/>
            <person name="Yang D."/>
            <person name="Bader C.D."/>
            <person name="Teijaro C.N."/>
            <person name="Fluegel L."/>
            <person name="Davis C.M."/>
            <person name="Simpson J.R."/>
            <person name="Lauterbach L."/>
            <person name="Steele A.D."/>
            <person name="Gui C."/>
            <person name="Meng S."/>
            <person name="Li G."/>
            <person name="Viehrig K."/>
            <person name="Ye F."/>
            <person name="Su P."/>
            <person name="Kiefer A.F."/>
            <person name="Nichols A."/>
            <person name="Cepeda A.J."/>
            <person name="Yan W."/>
            <person name="Fan B."/>
            <person name="Jiang Y."/>
            <person name="Adhikari A."/>
            <person name="Zheng C.-J."/>
            <person name="Schuster L."/>
            <person name="Cowan T.M."/>
            <person name="Smanski M.J."/>
            <person name="Chevrette M.G."/>
            <person name="De Carvalho L.P.S."/>
            <person name="Shen B."/>
        </authorList>
    </citation>
    <scope>NUCLEOTIDE SEQUENCE [LARGE SCALE GENOMIC DNA]</scope>
    <source>
        <strain evidence="1 2">NPDC001281</strain>
    </source>
</reference>
<name>A0ABW6VDR6_MICFU</name>
<dbReference type="Gene3D" id="3.40.50.300">
    <property type="entry name" value="P-loop containing nucleotide triphosphate hydrolases"/>
    <property type="match status" value="1"/>
</dbReference>
<dbReference type="Proteomes" id="UP001602119">
    <property type="component" value="Unassembled WGS sequence"/>
</dbReference>
<evidence type="ECO:0008006" key="3">
    <source>
        <dbReference type="Google" id="ProtNLM"/>
    </source>
</evidence>
<dbReference type="InterPro" id="IPR027417">
    <property type="entry name" value="P-loop_NTPase"/>
</dbReference>
<gene>
    <name evidence="1" type="ORF">ACFY05_32045</name>
</gene>
<dbReference type="EMBL" id="JBIAXI010000024">
    <property type="protein sequence ID" value="MFF4777498.1"/>
    <property type="molecule type" value="Genomic_DNA"/>
</dbReference>
<comment type="caution">
    <text evidence="1">The sequence shown here is derived from an EMBL/GenBank/DDBJ whole genome shotgun (WGS) entry which is preliminary data.</text>
</comment>
<sequence length="295" mass="31863">MNPTGAILFGGDIEQHLPHSITQPLLTGTRNDGTRDEQPLLHQHWFMDAESGGGLTNMVYVALANLHRCADTMIWGADPLHHGWHLQPWMPRLDWAATTIDEAARQVAALTNIIEHRLNTLARRDKLTPSCDRPAIVYVLPEAAALAVHSDRAELAAHLGSVVHRGQEAAVSLVFATRYGTVAIPRTWGATGEKFTARYLLRTRSQLTATMVLGADAEKVDIHDLEHPGQYFKRAPGGVVFAKAPLVTRSASARLAKAGARTAPVLDAGSAAAGGPAYATRHERIPANLQKEDAG</sequence>
<organism evidence="1 2">
    <name type="scientific">Microtetraspora fusca</name>
    <dbReference type="NCBI Taxonomy" id="1997"/>
    <lineage>
        <taxon>Bacteria</taxon>
        <taxon>Bacillati</taxon>
        <taxon>Actinomycetota</taxon>
        <taxon>Actinomycetes</taxon>
        <taxon>Streptosporangiales</taxon>
        <taxon>Streptosporangiaceae</taxon>
        <taxon>Microtetraspora</taxon>
    </lineage>
</organism>